<name>A0AAV5SCC9_9BILA</name>
<feature type="non-terminal residue" evidence="1">
    <location>
        <position position="1"/>
    </location>
</feature>
<protein>
    <submittedName>
        <fullName evidence="1">Uncharacterized protein</fullName>
    </submittedName>
</protein>
<evidence type="ECO:0000313" key="2">
    <source>
        <dbReference type="Proteomes" id="UP001432027"/>
    </source>
</evidence>
<dbReference type="EMBL" id="BTSX01000001">
    <property type="protein sequence ID" value="GMS79004.1"/>
    <property type="molecule type" value="Genomic_DNA"/>
</dbReference>
<accession>A0AAV5SCC9</accession>
<keyword evidence="2" id="KW-1185">Reference proteome</keyword>
<sequence length="89" mass="10926">QLRHPDFSRREHLIQVEQLQFRRRQLPEDGRKHRGLQSQNWHFKSRSDEGETVGFHVQFVVDFEHFRPFAKVERSELHVKHLHEIRANH</sequence>
<reference evidence="1" key="1">
    <citation type="submission" date="2023-10" db="EMBL/GenBank/DDBJ databases">
        <title>Genome assembly of Pristionchus species.</title>
        <authorList>
            <person name="Yoshida K."/>
            <person name="Sommer R.J."/>
        </authorList>
    </citation>
    <scope>NUCLEOTIDE SEQUENCE</scope>
    <source>
        <strain evidence="1">RS0144</strain>
    </source>
</reference>
<evidence type="ECO:0000313" key="1">
    <source>
        <dbReference type="EMBL" id="GMS79004.1"/>
    </source>
</evidence>
<comment type="caution">
    <text evidence="1">The sequence shown here is derived from an EMBL/GenBank/DDBJ whole genome shotgun (WGS) entry which is preliminary data.</text>
</comment>
<proteinExistence type="predicted"/>
<dbReference type="Proteomes" id="UP001432027">
    <property type="component" value="Unassembled WGS sequence"/>
</dbReference>
<feature type="non-terminal residue" evidence="1">
    <location>
        <position position="89"/>
    </location>
</feature>
<dbReference type="AlphaFoldDB" id="A0AAV5SCC9"/>
<gene>
    <name evidence="1" type="ORF">PENTCL1PPCAC_1179</name>
</gene>
<organism evidence="1 2">
    <name type="scientific">Pristionchus entomophagus</name>
    <dbReference type="NCBI Taxonomy" id="358040"/>
    <lineage>
        <taxon>Eukaryota</taxon>
        <taxon>Metazoa</taxon>
        <taxon>Ecdysozoa</taxon>
        <taxon>Nematoda</taxon>
        <taxon>Chromadorea</taxon>
        <taxon>Rhabditida</taxon>
        <taxon>Rhabditina</taxon>
        <taxon>Diplogasteromorpha</taxon>
        <taxon>Diplogasteroidea</taxon>
        <taxon>Neodiplogasteridae</taxon>
        <taxon>Pristionchus</taxon>
    </lineage>
</organism>